<evidence type="ECO:0000313" key="2">
    <source>
        <dbReference type="EMBL" id="MBB5092360.1"/>
    </source>
</evidence>
<keyword evidence="3" id="KW-1185">Reference proteome</keyword>
<proteinExistence type="predicted"/>
<feature type="domain" description="N-acetyltransferase" evidence="1">
    <location>
        <begin position="36"/>
        <end position="181"/>
    </location>
</feature>
<sequence>MQDLSEWTARPVPERKVLEGQFVRLEPLSVEKHGQGLFEASSVADADSRFTWLFDTVPSTLEEMRPWLEKSAASQTTMFFVTIDKATGKIAGRQALMRIDAENGSIEIGNIYWGPLISRKPAATEAQYLFMQYIFDELGYRRYEWKCNNDNLPSKRAAERFGFQFEGIFRQHLIVKGKNRDTTWYSVIDCEWPALKQAYQNWLAPDNFDANGQQIKKLESFYADTGRR</sequence>
<evidence type="ECO:0000313" key="3">
    <source>
        <dbReference type="Proteomes" id="UP000531231"/>
    </source>
</evidence>
<dbReference type="Gene3D" id="3.40.630.30">
    <property type="match status" value="1"/>
</dbReference>
<dbReference type="PROSITE" id="PS51186">
    <property type="entry name" value="GNAT"/>
    <property type="match status" value="1"/>
</dbReference>
<accession>A0A7W8AL96</accession>
<dbReference type="InterPro" id="IPR051908">
    <property type="entry name" value="Ribosomal_N-acetyltransferase"/>
</dbReference>
<keyword evidence="2" id="KW-0808">Transferase</keyword>
<dbReference type="EMBL" id="JACHIL010000005">
    <property type="protein sequence ID" value="MBB5092360.1"/>
    <property type="molecule type" value="Genomic_DNA"/>
</dbReference>
<name>A0A7W8AL96_9HYPH</name>
<dbReference type="InterPro" id="IPR016181">
    <property type="entry name" value="Acyl_CoA_acyltransferase"/>
</dbReference>
<reference evidence="2 3" key="1">
    <citation type="submission" date="2020-08" db="EMBL/GenBank/DDBJ databases">
        <title>Genomic Encyclopedia of Type Strains, Phase IV (KMG-IV): sequencing the most valuable type-strain genomes for metagenomic binning, comparative biology and taxonomic classification.</title>
        <authorList>
            <person name="Goeker M."/>
        </authorList>
    </citation>
    <scope>NUCLEOTIDE SEQUENCE [LARGE SCALE GENOMIC DNA]</scope>
    <source>
        <strain evidence="2 3">DSM 25620</strain>
    </source>
</reference>
<protein>
    <submittedName>
        <fullName evidence="2">RimJ/RimL family protein N-acetyltransferase</fullName>
    </submittedName>
</protein>
<dbReference type="PANTHER" id="PTHR43441">
    <property type="entry name" value="RIBOSOMAL-PROTEIN-SERINE ACETYLTRANSFERASE"/>
    <property type="match status" value="1"/>
</dbReference>
<dbReference type="GO" id="GO:1990189">
    <property type="term" value="F:protein N-terminal-serine acetyltransferase activity"/>
    <property type="evidence" value="ECO:0007669"/>
    <property type="project" value="TreeGrafter"/>
</dbReference>
<dbReference type="RefSeq" id="WP_151160041.1">
    <property type="nucleotide sequence ID" value="NZ_JACHIL010000005.1"/>
</dbReference>
<dbReference type="FunFam" id="3.40.630.30:FF:000047">
    <property type="entry name" value="Acetyltransferase, GNAT family"/>
    <property type="match status" value="1"/>
</dbReference>
<dbReference type="Proteomes" id="UP000531231">
    <property type="component" value="Unassembled WGS sequence"/>
</dbReference>
<comment type="caution">
    <text evidence="2">The sequence shown here is derived from an EMBL/GenBank/DDBJ whole genome shotgun (WGS) entry which is preliminary data.</text>
</comment>
<evidence type="ECO:0000259" key="1">
    <source>
        <dbReference type="PROSITE" id="PS51186"/>
    </source>
</evidence>
<dbReference type="AlphaFoldDB" id="A0A7W8AL96"/>
<dbReference type="SUPFAM" id="SSF55729">
    <property type="entry name" value="Acyl-CoA N-acyltransferases (Nat)"/>
    <property type="match status" value="1"/>
</dbReference>
<organism evidence="2 3">
    <name type="scientific">Pseudochrobactrum saccharolyticum</name>
    <dbReference type="NCBI Taxonomy" id="354352"/>
    <lineage>
        <taxon>Bacteria</taxon>
        <taxon>Pseudomonadati</taxon>
        <taxon>Pseudomonadota</taxon>
        <taxon>Alphaproteobacteria</taxon>
        <taxon>Hyphomicrobiales</taxon>
        <taxon>Brucellaceae</taxon>
        <taxon>Pseudochrobactrum</taxon>
    </lineage>
</organism>
<dbReference type="PANTHER" id="PTHR43441:SF2">
    <property type="entry name" value="FAMILY ACETYLTRANSFERASE, PUTATIVE (AFU_ORTHOLOGUE AFUA_7G00850)-RELATED"/>
    <property type="match status" value="1"/>
</dbReference>
<dbReference type="Pfam" id="PF13302">
    <property type="entry name" value="Acetyltransf_3"/>
    <property type="match status" value="1"/>
</dbReference>
<dbReference type="InterPro" id="IPR000182">
    <property type="entry name" value="GNAT_dom"/>
</dbReference>
<dbReference type="GO" id="GO:0008999">
    <property type="term" value="F:protein-N-terminal-alanine acetyltransferase activity"/>
    <property type="evidence" value="ECO:0007669"/>
    <property type="project" value="TreeGrafter"/>
</dbReference>
<gene>
    <name evidence="2" type="ORF">HNQ68_002914</name>
</gene>